<dbReference type="InterPro" id="IPR036217">
    <property type="entry name" value="MethylDNA_cys_MeTrfase_DNAb"/>
</dbReference>
<dbReference type="GO" id="GO:0006281">
    <property type="term" value="P:DNA repair"/>
    <property type="evidence" value="ECO:0007669"/>
    <property type="project" value="InterPro"/>
</dbReference>
<dbReference type="EMBL" id="SDJQ01000003">
    <property type="protein sequence ID" value="RXR36331.1"/>
    <property type="molecule type" value="Genomic_DNA"/>
</dbReference>
<evidence type="ECO:0000313" key="4">
    <source>
        <dbReference type="EMBL" id="RXR36331.1"/>
    </source>
</evidence>
<name>A0A4V1N5N8_9CELL</name>
<proteinExistence type="predicted"/>
<keyword evidence="6" id="KW-1185">Reference proteome</keyword>
<dbReference type="SUPFAM" id="SSF46767">
    <property type="entry name" value="Methylated DNA-protein cysteine methyltransferase, C-terminal domain"/>
    <property type="match status" value="1"/>
</dbReference>
<gene>
    <name evidence="3" type="ORF">EQW73_06605</name>
    <name evidence="4" type="ORF">EQW78_01815</name>
</gene>
<dbReference type="NCBIfam" id="TIGR00589">
    <property type="entry name" value="ogt"/>
    <property type="match status" value="1"/>
</dbReference>
<feature type="domain" description="Methylated-DNA-[protein]-cysteine S-methyltransferase DNA binding" evidence="2">
    <location>
        <begin position="102"/>
        <end position="173"/>
    </location>
</feature>
<dbReference type="PANTHER" id="PTHR10815:SF13">
    <property type="entry name" value="METHYLATED-DNA--PROTEIN-CYSTEINE METHYLTRANSFERASE"/>
    <property type="match status" value="1"/>
</dbReference>
<dbReference type="InterPro" id="IPR036388">
    <property type="entry name" value="WH-like_DNA-bd_sf"/>
</dbReference>
<evidence type="ECO:0000313" key="3">
    <source>
        <dbReference type="EMBL" id="RXR27101.1"/>
    </source>
</evidence>
<evidence type="ECO:0000313" key="6">
    <source>
        <dbReference type="Proteomes" id="UP000290517"/>
    </source>
</evidence>
<dbReference type="EMBL" id="SDJR01000003">
    <property type="protein sequence ID" value="RXR27101.1"/>
    <property type="molecule type" value="Genomic_DNA"/>
</dbReference>
<dbReference type="Proteomes" id="UP000290517">
    <property type="component" value="Unassembled WGS sequence"/>
</dbReference>
<protein>
    <submittedName>
        <fullName evidence="4">Methylated-DNA--[protein]-cysteine S-methyltransferase</fullName>
        <ecNumber evidence="4">2.1.1.63</ecNumber>
    </submittedName>
</protein>
<dbReference type="STRING" id="1713.GCA_000718325_00013"/>
<dbReference type="CDD" id="cd06445">
    <property type="entry name" value="ATase"/>
    <property type="match status" value="1"/>
</dbReference>
<accession>A0A4V1N5N8</accession>
<evidence type="ECO:0000259" key="2">
    <source>
        <dbReference type="Pfam" id="PF01035"/>
    </source>
</evidence>
<reference evidence="5 6" key="1">
    <citation type="submission" date="2019-01" db="EMBL/GenBank/DDBJ databases">
        <title>Oerskovia turbata Genome sequencing and assembly.</title>
        <authorList>
            <person name="Dou T."/>
        </authorList>
    </citation>
    <scope>NUCLEOTIDE SEQUENCE [LARGE SCALE GENOMIC DNA]</scope>
    <source>
        <strain evidence="4 5">JCM12123</strain>
        <strain evidence="3 6">JCM3160</strain>
    </source>
</reference>
<evidence type="ECO:0000256" key="1">
    <source>
        <dbReference type="ARBA" id="ARBA00022763"/>
    </source>
</evidence>
<keyword evidence="1" id="KW-0227">DNA damage</keyword>
<dbReference type="Gene3D" id="1.10.10.10">
    <property type="entry name" value="Winged helix-like DNA-binding domain superfamily/Winged helix DNA-binding domain"/>
    <property type="match status" value="1"/>
</dbReference>
<dbReference type="RefSeq" id="WP_030143927.1">
    <property type="nucleotide sequence ID" value="NZ_JOFV01000001.1"/>
</dbReference>
<keyword evidence="4" id="KW-0489">Methyltransferase</keyword>
<keyword evidence="4" id="KW-0808">Transferase</keyword>
<dbReference type="AlphaFoldDB" id="A0A4V1N5N8"/>
<dbReference type="OrthoDB" id="9802228at2"/>
<dbReference type="Pfam" id="PF01035">
    <property type="entry name" value="DNA_binding_1"/>
    <property type="match status" value="1"/>
</dbReference>
<dbReference type="Proteomes" id="UP000289805">
    <property type="component" value="Unassembled WGS sequence"/>
</dbReference>
<comment type="caution">
    <text evidence="4">The sequence shown here is derived from an EMBL/GenBank/DDBJ whole genome shotgun (WGS) entry which is preliminary data.</text>
</comment>
<evidence type="ECO:0000313" key="5">
    <source>
        <dbReference type="Proteomes" id="UP000289805"/>
    </source>
</evidence>
<dbReference type="GO" id="GO:0003908">
    <property type="term" value="F:methylated-DNA-[protein]-cysteine S-methyltransferase activity"/>
    <property type="evidence" value="ECO:0007669"/>
    <property type="project" value="UniProtKB-EC"/>
</dbReference>
<dbReference type="InterPro" id="IPR014048">
    <property type="entry name" value="MethylDNA_cys_MeTrfase_DNA-bd"/>
</dbReference>
<dbReference type="PANTHER" id="PTHR10815">
    <property type="entry name" value="METHYLATED-DNA--PROTEIN-CYSTEINE METHYLTRANSFERASE"/>
    <property type="match status" value="1"/>
</dbReference>
<organism evidence="4 5">
    <name type="scientific">Oerskovia turbata</name>
    <dbReference type="NCBI Taxonomy" id="1713"/>
    <lineage>
        <taxon>Bacteria</taxon>
        <taxon>Bacillati</taxon>
        <taxon>Actinomycetota</taxon>
        <taxon>Actinomycetes</taxon>
        <taxon>Micrococcales</taxon>
        <taxon>Cellulomonadaceae</taxon>
        <taxon>Oerskovia</taxon>
    </lineage>
</organism>
<dbReference type="EC" id="2.1.1.63" evidence="4"/>
<dbReference type="GO" id="GO:0032259">
    <property type="term" value="P:methylation"/>
    <property type="evidence" value="ECO:0007669"/>
    <property type="project" value="UniProtKB-KW"/>
</dbReference>
<sequence>MSRAGTSDTAAGSATAATAERVGTPVGPLWVVTEGEVLVLAGFAPDLEQVTGALGVPTVAARVRTRQEGASRAAAAVAAYLEGDLGALDRVAVRQPGTPRMQDVWRRLRAVPAGATTTYGTLLPEAPRLAARACAVNRVTLFVPCHRVHRADGHLGGYTWGLEVKTWLRDFEASSPTGGS</sequence>